<dbReference type="Pfam" id="PF25390">
    <property type="entry name" value="WD40_RLD"/>
    <property type="match status" value="2"/>
</dbReference>
<gene>
    <name evidence="4" type="ORF">D7X12_07115</name>
</gene>
<evidence type="ECO:0000313" key="4">
    <source>
        <dbReference type="EMBL" id="RKH45735.1"/>
    </source>
</evidence>
<evidence type="ECO:0000256" key="1">
    <source>
        <dbReference type="ARBA" id="ARBA00022737"/>
    </source>
</evidence>
<evidence type="ECO:0000256" key="2">
    <source>
        <dbReference type="SAM" id="SignalP"/>
    </source>
</evidence>
<dbReference type="InterPro" id="IPR051210">
    <property type="entry name" value="Ub_ligase/GEF_domain"/>
</dbReference>
<dbReference type="InterPro" id="IPR009091">
    <property type="entry name" value="RCC1/BLIP-II"/>
</dbReference>
<dbReference type="PROSITE" id="PS50012">
    <property type="entry name" value="RCC1_3"/>
    <property type="match status" value="13"/>
</dbReference>
<dbReference type="PROSITE" id="PS00626">
    <property type="entry name" value="RCC1_2"/>
    <property type="match status" value="5"/>
</dbReference>
<keyword evidence="2" id="KW-0732">Signal</keyword>
<protein>
    <submittedName>
        <fullName evidence="4">RCC1 repeat-containing protein</fullName>
    </submittedName>
</protein>
<feature type="domain" description="RCC1-like" evidence="3">
    <location>
        <begin position="545"/>
        <end position="777"/>
    </location>
</feature>
<feature type="signal peptide" evidence="2">
    <location>
        <begin position="1"/>
        <end position="43"/>
    </location>
</feature>
<keyword evidence="1" id="KW-0677">Repeat</keyword>
<comment type="caution">
    <text evidence="4">The sequence shown here is derived from an EMBL/GenBank/DDBJ whole genome shotgun (WGS) entry which is preliminary data.</text>
</comment>
<dbReference type="InterPro" id="IPR000408">
    <property type="entry name" value="Reg_chr_condens"/>
</dbReference>
<dbReference type="SUPFAM" id="SSF50985">
    <property type="entry name" value="RCC1/BLIP-II"/>
    <property type="match status" value="2"/>
</dbReference>
<sequence length="789" mass="81426">MGAGLAVFHEVRNMKPEATPRARRSLWLCLSLGLLLGCGPSQAPDAEPEAHFTEQAAVRQSLRGQVTAGTEHALVVLPDGVAFAWGRNLEGQLGTGDTLGRSLPLMVAQAQDTNGPQRPLQRVRAVAAGAKSSLALQADGTVWAWGDNSQGQLGLGTTGGTNLLARQLPGLTRIISVAAGRQHALALREDGTVWAWGSNLMGQVGAGAEAGAVPAPVQVPGLTGVAGIACGADHSLARKADGTVWAWGSNAHGQLGAGTSASSSRLPIRVMDEQGAALTRVVELAAGAEHGLALREDGTVWAWGFNSNGQLGNGLPDSQQAAPTQVKNAQGTGPLSNIVSITGGNWHSLAVDGEGHAWAWGFNIRGQLGDGSTTRRFLPIAVQDTAGTGVLSGLKALAAGDNFSLAVGSDGRLWAWGYNFQGQLGLGDKVNRSRPTPSAGATGRGWVVTHYDRTLAAHADGTLWVSGRNHKGQLGTGTTTSHAAPVQLTLPSGVVNAAISDSHSLAVLTDGSVWAWGDNVYGQLGFTDGQPRLQPSRIPGLTNMVAVAAAPIDSVALRTDGTVWTWGNRLAVGTPLPGVNALPRQVEGLEGVVAIAAGSEYAVALRADGTVWAWAYFENTWYDPEGPAPLSMTPTPVQGLEQIVSISRGGLFMLALRADGSIWSWGEPGAYQAPHSTQPPTPVQSLTGVIAVSAGYNHALAVCADGTIWSWGNNGYGQLGDGSMMPRALPAQVPGLSDGVAVAAATYGNSLAVRADGTVWAWGNNSYGQLGTGTTYYALRTPVPSLLLP</sequence>
<evidence type="ECO:0000259" key="3">
    <source>
        <dbReference type="Pfam" id="PF25390"/>
    </source>
</evidence>
<dbReference type="AlphaFoldDB" id="A0A3A8NX80"/>
<dbReference type="InterPro" id="IPR058923">
    <property type="entry name" value="RCC1-like_dom"/>
</dbReference>
<name>A0A3A8NX80_9BACT</name>
<keyword evidence="5" id="KW-1185">Reference proteome</keyword>
<dbReference type="PANTHER" id="PTHR22870">
    <property type="entry name" value="REGULATOR OF CHROMOSOME CONDENSATION"/>
    <property type="match status" value="1"/>
</dbReference>
<dbReference type="PRINTS" id="PR00633">
    <property type="entry name" value="RCCNDNSATION"/>
</dbReference>
<evidence type="ECO:0000313" key="5">
    <source>
        <dbReference type="Proteomes" id="UP000273405"/>
    </source>
</evidence>
<reference evidence="5" key="1">
    <citation type="submission" date="2018-09" db="EMBL/GenBank/DDBJ databases">
        <authorList>
            <person name="Livingstone P.G."/>
            <person name="Whitworth D.E."/>
        </authorList>
    </citation>
    <scope>NUCLEOTIDE SEQUENCE [LARGE SCALE GENOMIC DNA]</scope>
    <source>
        <strain evidence="5">CA040B</strain>
    </source>
</reference>
<proteinExistence type="predicted"/>
<feature type="domain" description="RCC1-like" evidence="3">
    <location>
        <begin position="53"/>
        <end position="327"/>
    </location>
</feature>
<dbReference type="EMBL" id="RAWG01000031">
    <property type="protein sequence ID" value="RKH45735.1"/>
    <property type="molecule type" value="Genomic_DNA"/>
</dbReference>
<dbReference type="PANTHER" id="PTHR22870:SF408">
    <property type="entry name" value="OS09G0560450 PROTEIN"/>
    <property type="match status" value="1"/>
</dbReference>
<feature type="chain" id="PRO_5017451473" evidence="2">
    <location>
        <begin position="44"/>
        <end position="789"/>
    </location>
</feature>
<dbReference type="Proteomes" id="UP000273405">
    <property type="component" value="Unassembled WGS sequence"/>
</dbReference>
<dbReference type="Pfam" id="PF13540">
    <property type="entry name" value="RCC1_2"/>
    <property type="match status" value="3"/>
</dbReference>
<organism evidence="4 5">
    <name type="scientific">Corallococcus sicarius</name>
    <dbReference type="NCBI Taxonomy" id="2316726"/>
    <lineage>
        <taxon>Bacteria</taxon>
        <taxon>Pseudomonadati</taxon>
        <taxon>Myxococcota</taxon>
        <taxon>Myxococcia</taxon>
        <taxon>Myxococcales</taxon>
        <taxon>Cystobacterineae</taxon>
        <taxon>Myxococcaceae</taxon>
        <taxon>Corallococcus</taxon>
    </lineage>
</organism>
<accession>A0A3A8NX80</accession>
<dbReference type="Gene3D" id="2.130.10.30">
    <property type="entry name" value="Regulator of chromosome condensation 1/beta-lactamase-inhibitor protein II"/>
    <property type="match status" value="4"/>
</dbReference>